<accession>A0A4R5L971</accession>
<evidence type="ECO:0000313" key="1">
    <source>
        <dbReference type="EMBL" id="TDG04524.1"/>
    </source>
</evidence>
<name>A0A4R5L971_9BURK</name>
<dbReference type="RefSeq" id="WP_133186352.1">
    <property type="nucleotide sequence ID" value="NZ_SMOD01000027.1"/>
</dbReference>
<evidence type="ECO:0000313" key="2">
    <source>
        <dbReference type="Proteomes" id="UP000295606"/>
    </source>
</evidence>
<protein>
    <submittedName>
        <fullName evidence="1">Uncharacterized protein</fullName>
    </submittedName>
</protein>
<proteinExistence type="predicted"/>
<reference evidence="1 2" key="1">
    <citation type="submission" date="2019-03" db="EMBL/GenBank/DDBJ databases">
        <title>Paraburkholderia sp. isolated from native Mimosa gymnas in Guartela State Park, Brazil.</title>
        <authorList>
            <person name="Paulitsch F."/>
            <person name="Hungria M."/>
            <person name="Delamuta J.R.M."/>
            <person name="Ribeiro R.A."/>
            <person name="Dall'Agnol R."/>
            <person name="Silva J.S.B."/>
        </authorList>
    </citation>
    <scope>NUCLEOTIDE SEQUENCE [LARGE SCALE GENOMIC DNA]</scope>
    <source>
        <strain evidence="1 2">CNPSo 3008</strain>
    </source>
</reference>
<sequence>MLRAMMGHNSHTLTMYYLGRSGIRTEIAQYLWDASIALADEPGESWSEGAITMPFDDCAPNAPGLQASHSPRSVETGICIARARDCQTMQCLDASPVGHAHLREFHKVSIGRETTPEIQRLSRVWNDLDQRDALTAHLSALDAQLAS</sequence>
<comment type="caution">
    <text evidence="1">The sequence shown here is derived from an EMBL/GenBank/DDBJ whole genome shotgun (WGS) entry which is preliminary data.</text>
</comment>
<dbReference type="EMBL" id="SMOD01000027">
    <property type="protein sequence ID" value="TDG04524.1"/>
    <property type="molecule type" value="Genomic_DNA"/>
</dbReference>
<organism evidence="1 2">
    <name type="scientific">Paraburkholderia guartelaensis</name>
    <dbReference type="NCBI Taxonomy" id="2546446"/>
    <lineage>
        <taxon>Bacteria</taxon>
        <taxon>Pseudomonadati</taxon>
        <taxon>Pseudomonadota</taxon>
        <taxon>Betaproteobacteria</taxon>
        <taxon>Burkholderiales</taxon>
        <taxon>Burkholderiaceae</taxon>
        <taxon>Paraburkholderia</taxon>
    </lineage>
</organism>
<dbReference type="Proteomes" id="UP000295606">
    <property type="component" value="Unassembled WGS sequence"/>
</dbReference>
<gene>
    <name evidence="1" type="ORF">E1N52_29185</name>
</gene>
<dbReference type="AlphaFoldDB" id="A0A4R5L971"/>